<accession>A0A6A6BMR1</accession>
<dbReference type="PANTHER" id="PTHR22993:SF9">
    <property type="entry name" value="FORMAMIDOPYRIMIDINE-DNA GLYCOSYLASE"/>
    <property type="match status" value="1"/>
</dbReference>
<dbReference type="SUPFAM" id="SSF46946">
    <property type="entry name" value="S13-like H2TH domain"/>
    <property type="match status" value="1"/>
</dbReference>
<feature type="domain" description="Formamidopyrimidine-DNA glycosylase catalytic" evidence="11">
    <location>
        <begin position="2"/>
        <end position="132"/>
    </location>
</feature>
<dbReference type="GO" id="GO:0005634">
    <property type="term" value="C:nucleus"/>
    <property type="evidence" value="ECO:0007669"/>
    <property type="project" value="TreeGrafter"/>
</dbReference>
<dbReference type="InterPro" id="IPR035937">
    <property type="entry name" value="FPG_N"/>
</dbReference>
<evidence type="ECO:0000313" key="13">
    <source>
        <dbReference type="Proteomes" id="UP000799438"/>
    </source>
</evidence>
<dbReference type="SMART" id="SM00898">
    <property type="entry name" value="Fapy_DNA_glyco"/>
    <property type="match status" value="1"/>
</dbReference>
<evidence type="ECO:0000256" key="6">
    <source>
        <dbReference type="ARBA" id="ARBA00023204"/>
    </source>
</evidence>
<comment type="catalytic activity">
    <reaction evidence="1">
        <text>Hydrolysis of DNA containing ring-opened 7-methylguanine residues, releasing 2,6-diamino-4-hydroxy-5-(N-methyl)formamidopyrimidine.</text>
        <dbReference type="EC" id="3.2.2.23"/>
    </reaction>
</comment>
<dbReference type="GeneID" id="54296185"/>
<dbReference type="GO" id="GO:0008534">
    <property type="term" value="F:oxidized purine nucleobase lesion DNA N-glycosylase activity"/>
    <property type="evidence" value="ECO:0007669"/>
    <property type="project" value="UniProtKB-EC"/>
</dbReference>
<organism evidence="12 13">
    <name type="scientific">Aplosporella prunicola CBS 121167</name>
    <dbReference type="NCBI Taxonomy" id="1176127"/>
    <lineage>
        <taxon>Eukaryota</taxon>
        <taxon>Fungi</taxon>
        <taxon>Dikarya</taxon>
        <taxon>Ascomycota</taxon>
        <taxon>Pezizomycotina</taxon>
        <taxon>Dothideomycetes</taxon>
        <taxon>Dothideomycetes incertae sedis</taxon>
        <taxon>Botryosphaeriales</taxon>
        <taxon>Aplosporellaceae</taxon>
        <taxon>Aplosporella</taxon>
    </lineage>
</organism>
<gene>
    <name evidence="12" type="ORF">K452DRAFT_264406</name>
</gene>
<dbReference type="CDD" id="cd08972">
    <property type="entry name" value="PF_Nei_N"/>
    <property type="match status" value="1"/>
</dbReference>
<dbReference type="SUPFAM" id="SSF81624">
    <property type="entry name" value="N-terminal domain of MutM-like DNA repair proteins"/>
    <property type="match status" value="1"/>
</dbReference>
<keyword evidence="6" id="KW-0234">DNA repair</keyword>
<dbReference type="GO" id="GO:0016829">
    <property type="term" value="F:lyase activity"/>
    <property type="evidence" value="ECO:0007669"/>
    <property type="project" value="UniProtKB-KW"/>
</dbReference>
<evidence type="ECO:0000256" key="8">
    <source>
        <dbReference type="ARBA" id="ARBA00023268"/>
    </source>
</evidence>
<proteinExistence type="inferred from homology"/>
<protein>
    <recommendedName>
        <fullName evidence="11">Formamidopyrimidine-DNA glycosylase catalytic domain-containing protein</fullName>
    </recommendedName>
</protein>
<dbReference type="InterPro" id="IPR010979">
    <property type="entry name" value="Ribosomal_uS13-like_H2TH"/>
</dbReference>
<feature type="compositionally biased region" description="Basic and acidic residues" evidence="10">
    <location>
        <begin position="375"/>
        <end position="391"/>
    </location>
</feature>
<dbReference type="OrthoDB" id="444592at2759"/>
<comment type="similarity">
    <text evidence="2">Belongs to the FPG family.</text>
</comment>
<evidence type="ECO:0000256" key="9">
    <source>
        <dbReference type="ARBA" id="ARBA00023295"/>
    </source>
</evidence>
<dbReference type="InterPro" id="IPR015886">
    <property type="entry name" value="H2TH_FPG"/>
</dbReference>
<dbReference type="Pfam" id="PF01149">
    <property type="entry name" value="Fapy_DNA_glyco"/>
    <property type="match status" value="1"/>
</dbReference>
<evidence type="ECO:0000256" key="4">
    <source>
        <dbReference type="ARBA" id="ARBA00022801"/>
    </source>
</evidence>
<evidence type="ECO:0000256" key="1">
    <source>
        <dbReference type="ARBA" id="ARBA00001668"/>
    </source>
</evidence>
<dbReference type="GO" id="GO:0006284">
    <property type="term" value="P:base-excision repair"/>
    <property type="evidence" value="ECO:0007669"/>
    <property type="project" value="InterPro"/>
</dbReference>
<dbReference type="AlphaFoldDB" id="A0A6A6BMR1"/>
<evidence type="ECO:0000256" key="2">
    <source>
        <dbReference type="ARBA" id="ARBA00009409"/>
    </source>
</evidence>
<dbReference type="RefSeq" id="XP_033401122.1">
    <property type="nucleotide sequence ID" value="XM_033538689.1"/>
</dbReference>
<keyword evidence="9" id="KW-0326">Glycosidase</keyword>
<feature type="region of interest" description="Disordered" evidence="10">
    <location>
        <begin position="287"/>
        <end position="416"/>
    </location>
</feature>
<dbReference type="GO" id="GO:0003684">
    <property type="term" value="F:damaged DNA binding"/>
    <property type="evidence" value="ECO:0007669"/>
    <property type="project" value="InterPro"/>
</dbReference>
<dbReference type="InterPro" id="IPR012319">
    <property type="entry name" value="FPG_cat"/>
</dbReference>
<evidence type="ECO:0000256" key="3">
    <source>
        <dbReference type="ARBA" id="ARBA00022763"/>
    </source>
</evidence>
<keyword evidence="13" id="KW-1185">Reference proteome</keyword>
<dbReference type="SMART" id="SM01232">
    <property type="entry name" value="H2TH"/>
    <property type="match status" value="1"/>
</dbReference>
<dbReference type="Gene3D" id="1.10.8.50">
    <property type="match status" value="1"/>
</dbReference>
<sequence>MPEIGEVARIVHFLKKHVAGKIIENVRTQEDDIIYGKVGTSATAFAAAMNGKKVLDARQQGKYFWMVMDSPPHPVMHLGMSGWIKFSNDDTSYYKPVKEADSEWPPKYWKFILEVDGDEKCEAAFVDPRRLGRIRLVDADGEQLRNTTPLKENGPDPVIDKDILTQEWLVKKLKSKKVPIKALLLDQANISGVGNWVGDEVLYQAKIHPEQYSNTFSEEQVKTLHDSLINVCDIAVSTRGDSSQFPDDWLMKHRWGKGKKDANKLPNGDKIIFLKVGGRTSAVVPRVQKKTGEVTADVKDESASETKNAAGVKDEPEEEAKPTRGKRGAKAVPAAKANGSASKAKRGRPAKAKKESEDEASDAGDEELADEDEEPAPKKAKKDDAAKEAPVKKGGKKVAATKTETEGTRRRSTRNK</sequence>
<evidence type="ECO:0000259" key="11">
    <source>
        <dbReference type="PROSITE" id="PS51068"/>
    </source>
</evidence>
<evidence type="ECO:0000313" key="12">
    <source>
        <dbReference type="EMBL" id="KAF2145410.1"/>
    </source>
</evidence>
<reference evidence="12" key="1">
    <citation type="journal article" date="2020" name="Stud. Mycol.">
        <title>101 Dothideomycetes genomes: a test case for predicting lifestyles and emergence of pathogens.</title>
        <authorList>
            <person name="Haridas S."/>
            <person name="Albert R."/>
            <person name="Binder M."/>
            <person name="Bloem J."/>
            <person name="Labutti K."/>
            <person name="Salamov A."/>
            <person name="Andreopoulos B."/>
            <person name="Baker S."/>
            <person name="Barry K."/>
            <person name="Bills G."/>
            <person name="Bluhm B."/>
            <person name="Cannon C."/>
            <person name="Castanera R."/>
            <person name="Culley D."/>
            <person name="Daum C."/>
            <person name="Ezra D."/>
            <person name="Gonzalez J."/>
            <person name="Henrissat B."/>
            <person name="Kuo A."/>
            <person name="Liang C."/>
            <person name="Lipzen A."/>
            <person name="Lutzoni F."/>
            <person name="Magnuson J."/>
            <person name="Mondo S."/>
            <person name="Nolan M."/>
            <person name="Ohm R."/>
            <person name="Pangilinan J."/>
            <person name="Park H.-J."/>
            <person name="Ramirez L."/>
            <person name="Alfaro M."/>
            <person name="Sun H."/>
            <person name="Tritt A."/>
            <person name="Yoshinaga Y."/>
            <person name="Zwiers L.-H."/>
            <person name="Turgeon B."/>
            <person name="Goodwin S."/>
            <person name="Spatafora J."/>
            <person name="Crous P."/>
            <person name="Grigoriev I."/>
        </authorList>
    </citation>
    <scope>NUCLEOTIDE SEQUENCE</scope>
    <source>
        <strain evidence="12">CBS 121167</strain>
    </source>
</reference>
<dbReference type="FunFam" id="1.10.8.50:FF:000009">
    <property type="entry name" value="Formamidopyrimidine-DNA glycosylase"/>
    <property type="match status" value="1"/>
</dbReference>
<name>A0A6A6BMR1_9PEZI</name>
<evidence type="ECO:0000256" key="7">
    <source>
        <dbReference type="ARBA" id="ARBA00023239"/>
    </source>
</evidence>
<feature type="compositionally biased region" description="Acidic residues" evidence="10">
    <location>
        <begin position="357"/>
        <end position="374"/>
    </location>
</feature>
<dbReference type="Gene3D" id="3.20.190.10">
    <property type="entry name" value="MutM-like, N-terminal"/>
    <property type="match status" value="1"/>
</dbReference>
<keyword evidence="7" id="KW-0456">Lyase</keyword>
<keyword evidence="8" id="KW-0511">Multifunctional enzyme</keyword>
<dbReference type="Pfam" id="PF06831">
    <property type="entry name" value="H2TH"/>
    <property type="match status" value="1"/>
</dbReference>
<dbReference type="Proteomes" id="UP000799438">
    <property type="component" value="Unassembled WGS sequence"/>
</dbReference>
<keyword evidence="3" id="KW-0227">DNA damage</keyword>
<feature type="compositionally biased region" description="Basic and acidic residues" evidence="10">
    <location>
        <begin position="290"/>
        <end position="304"/>
    </location>
</feature>
<dbReference type="EMBL" id="ML995477">
    <property type="protein sequence ID" value="KAF2145410.1"/>
    <property type="molecule type" value="Genomic_DNA"/>
</dbReference>
<evidence type="ECO:0000256" key="10">
    <source>
        <dbReference type="SAM" id="MobiDB-lite"/>
    </source>
</evidence>
<dbReference type="GO" id="GO:0003906">
    <property type="term" value="F:DNA-(apurinic or apyrimidinic site) endonuclease activity"/>
    <property type="evidence" value="ECO:0007669"/>
    <property type="project" value="InterPro"/>
</dbReference>
<keyword evidence="4" id="KW-0378">Hydrolase</keyword>
<dbReference type="GO" id="GO:0008270">
    <property type="term" value="F:zinc ion binding"/>
    <property type="evidence" value="ECO:0007669"/>
    <property type="project" value="InterPro"/>
</dbReference>
<keyword evidence="5" id="KW-0238">DNA-binding</keyword>
<dbReference type="PANTHER" id="PTHR22993">
    <property type="entry name" value="FORMAMIDOPYRIMIDINE-DNA GLYCOSYLASE"/>
    <property type="match status" value="1"/>
</dbReference>
<dbReference type="PROSITE" id="PS51068">
    <property type="entry name" value="FPG_CAT"/>
    <property type="match status" value="1"/>
</dbReference>
<evidence type="ECO:0000256" key="5">
    <source>
        <dbReference type="ARBA" id="ARBA00023125"/>
    </source>
</evidence>